<keyword evidence="3" id="KW-1185">Reference proteome</keyword>
<gene>
    <name evidence="2" type="ORF">F3Y22_tig00001311pilonHSYRG00001</name>
</gene>
<name>A0A6A3D0V8_HIBSY</name>
<reference evidence="2" key="1">
    <citation type="submission" date="2019-09" db="EMBL/GenBank/DDBJ databases">
        <title>Draft genome information of white flower Hibiscus syriacus.</title>
        <authorList>
            <person name="Kim Y.-M."/>
        </authorList>
    </citation>
    <scope>NUCLEOTIDE SEQUENCE [LARGE SCALE GENOMIC DNA]</scope>
    <source>
        <strain evidence="2">YM2019G1</strain>
    </source>
</reference>
<protein>
    <submittedName>
        <fullName evidence="2">Uncharacterized protein</fullName>
    </submittedName>
</protein>
<dbReference type="Proteomes" id="UP000436088">
    <property type="component" value="Unassembled WGS sequence"/>
</dbReference>
<accession>A0A6A3D0V8</accession>
<comment type="caution">
    <text evidence="2">The sequence shown here is derived from an EMBL/GenBank/DDBJ whole genome shotgun (WGS) entry which is preliminary data.</text>
</comment>
<evidence type="ECO:0000313" key="2">
    <source>
        <dbReference type="EMBL" id="KAE8733378.1"/>
    </source>
</evidence>
<feature type="region of interest" description="Disordered" evidence="1">
    <location>
        <begin position="1"/>
        <end position="54"/>
    </location>
</feature>
<sequence length="54" mass="5826">MAVLSSDDDHVVSYNGYMEHKNDGDDGEAAAVPEELPVLQKEDHNGENQDIIGG</sequence>
<evidence type="ECO:0000313" key="3">
    <source>
        <dbReference type="Proteomes" id="UP000436088"/>
    </source>
</evidence>
<dbReference type="EMBL" id="VEPZ02000112">
    <property type="protein sequence ID" value="KAE8733378.1"/>
    <property type="molecule type" value="Genomic_DNA"/>
</dbReference>
<evidence type="ECO:0000256" key="1">
    <source>
        <dbReference type="SAM" id="MobiDB-lite"/>
    </source>
</evidence>
<organism evidence="2 3">
    <name type="scientific">Hibiscus syriacus</name>
    <name type="common">Rose of Sharon</name>
    <dbReference type="NCBI Taxonomy" id="106335"/>
    <lineage>
        <taxon>Eukaryota</taxon>
        <taxon>Viridiplantae</taxon>
        <taxon>Streptophyta</taxon>
        <taxon>Embryophyta</taxon>
        <taxon>Tracheophyta</taxon>
        <taxon>Spermatophyta</taxon>
        <taxon>Magnoliopsida</taxon>
        <taxon>eudicotyledons</taxon>
        <taxon>Gunneridae</taxon>
        <taxon>Pentapetalae</taxon>
        <taxon>rosids</taxon>
        <taxon>malvids</taxon>
        <taxon>Malvales</taxon>
        <taxon>Malvaceae</taxon>
        <taxon>Malvoideae</taxon>
        <taxon>Hibiscus</taxon>
    </lineage>
</organism>
<proteinExistence type="predicted"/>
<dbReference type="AlphaFoldDB" id="A0A6A3D0V8"/>